<evidence type="ECO:0000256" key="8">
    <source>
        <dbReference type="SAM" id="MobiDB-lite"/>
    </source>
</evidence>
<proteinExistence type="inferred from homology"/>
<sequence length="1746" mass="182616">MEAPGPLRGAQPSVELQKLLADIFDNVLYDFIKLSQPDSSGLADRESADQRKYRLLQHLHGTRQQLLRALALLNWKPWKVLNELVDHDRVLDIAASHVRTMTEVVQQMRQQAVGRIMAGSYLNMYDVNTALEVLTTGTYQELPSIILQRPPLFQPPPVSAARQRARLAHVTHLIRARLVQVSLPPGLKVVSVSNGTAVLQAEGLYEAKLTLVPSEPLLGVDARDSAADGAPADAAVAVAGGEAGGSGGVSGYNWTAAGATAAADPVAAAATSQRWKWRLIHFVLAIGVSFYDPRQPVQILNTCNFHMVLAADNAAYLRRQRQGGGATRSTLSESTVTPAASGLQLPGASGGGGGGSGSLAAAVRRMEDDEMGAPLAVMHAILTDVAGRLLADELTAAARALAASGSRWHGHITVKPSQLLHPGIRIEYWTQAPPLLSHRALPPPEPGGDWRSVKPGPPYLELGMGEGGCVEVLNSPSSLHKPVSVSKLRLDTFRVNVEEVLMRAANMSSQYQLLQIRQELKVILAEAIGKRVSRPTLRLSSIARQLWCRDGCTPQSLGTEDDEQQTDIQPQAQPPPQQLRNVEVAGAPGGALSSAGDTSGTAVPMDVDSAPITATTAVSRGDGAAVAPSRILPPTAPPPEVSGLITRGAPEEEVAGPLVVLSAPVLEYLVSGTTELKIGKHLFSGRLTLRPGQDERDEGSLDHAATLAMNEDYVNQAAAVAYNSGVVESYPAWRALKEACNALCHVLQRTHTSTDATQFIQAARRASLHISRLPHGMLEAFSATSPGIAIDARPREKVATWSLQSVPFPPNFPPLEPVAPDTLPMRVPQCLTFFFQSRLSLSSPHVLIVCSCNKQLMPIKVLSCIPVPASTYHLPEHVVAAYMAASTAGSVGGGNAVHGNALHSPHGGGNSPRGAANGHDGSGHSPETSPRRESLGAAAAGIRSTGVVASGRPTGQQVAVMIAQQQLSKVVKWCRRRMVWEVLLVQLKAVGATFTELCNPPCQRVRVTTVAGTALPCHIVRRRGLGPARVGPTCLEVELGPDALAGQFTARLYGRFLCSPACAPVDTMNAAVGCGVQGFSVATGPAGFVLEEQAAVLASAQRSGNASSELGLVCLRRQYCLERGESALTMVQEVSSVIRMQTLLARLEMTARPVSSSPPSRGLQAQRLAVLSPPPPLPPGGATASGTGLGDVDGPGRPLQLWNQQQQYSQQQQLTVAAAVGACMYKPGNREVVEGGQPPGVYVGSGGAGGYRSLQPAAKRMKTEQGYAPPGHAGTDTYINGVWGSWQQQQQQVQQPEAGFTHSSGLPNGVADGHMTGVGHGPARSAHTPDGGGREASMGTAAPLSGLTWHWPLVGTLTLEEYGCSTATLRVTPCTPGPRQCSASAADAGPTATMPPNPLLLQITWAARDVRDPYSGAASGGTTGASGATPGTSTSAPTPNNIISMPPSPAPGGVVTIAQSVAPVTAVAAATTPPQPYVPGMLPPEFLVRPTRQGPSRLTGEPFGSLFSDLVLCTIFCSSGHSLSPGYLQVLEELAEAGEEGELLDAVAVAAWPVSGFCAALRPPVLSRYGLVPDVDVQMTMQQPPYCLRIVCRKRGLAVGGSGPVLVDLICQAVGRSYLRVSSPVNSSSVQQQQLLQSQGVETAGGLLKRQSLTGGSTAKGESGAAGAGLGLDASSPSQVILTSVQQLATSRLGSRVHVSVGGRVAVYTGLGQRPAAVPGPSAPLWLLVPHDCVQQAVELVYSALG</sequence>
<keyword evidence="11" id="KW-1185">Reference proteome</keyword>
<evidence type="ECO:0000256" key="3">
    <source>
        <dbReference type="ARBA" id="ARBA00023015"/>
    </source>
</evidence>
<evidence type="ECO:0000256" key="6">
    <source>
        <dbReference type="ARBA" id="ARBA00023242"/>
    </source>
</evidence>
<feature type="region of interest" description="Disordered" evidence="8">
    <location>
        <begin position="324"/>
        <end position="359"/>
    </location>
</feature>
<evidence type="ECO:0000256" key="4">
    <source>
        <dbReference type="ARBA" id="ARBA00023159"/>
    </source>
</evidence>
<feature type="compositionally biased region" description="Polar residues" evidence="8">
    <location>
        <begin position="327"/>
        <end position="338"/>
    </location>
</feature>
<evidence type="ECO:0000256" key="2">
    <source>
        <dbReference type="ARBA" id="ARBA00007813"/>
    </source>
</evidence>
<dbReference type="EMBL" id="BSDZ01000086">
    <property type="protein sequence ID" value="GLI69805.1"/>
    <property type="molecule type" value="Genomic_DNA"/>
</dbReference>
<feature type="region of interest" description="Disordered" evidence="8">
    <location>
        <begin position="619"/>
        <end position="640"/>
    </location>
</feature>
<feature type="region of interest" description="Disordered" evidence="8">
    <location>
        <begin position="587"/>
        <end position="606"/>
    </location>
</feature>
<evidence type="ECO:0000259" key="9">
    <source>
        <dbReference type="Pfam" id="PF08638"/>
    </source>
</evidence>
<feature type="region of interest" description="Disordered" evidence="8">
    <location>
        <begin position="1313"/>
        <end position="1339"/>
    </location>
</feature>
<dbReference type="PANTHER" id="PTHR12809:SF2">
    <property type="entry name" value="MEDIATOR OF RNA POLYMERASE II TRANSCRIPTION SUBUNIT 14"/>
    <property type="match status" value="1"/>
</dbReference>
<reference evidence="10 11" key="1">
    <citation type="journal article" date="2023" name="IScience">
        <title>Expanded male sex-determining region conserved during the evolution of homothallism in the green alga Volvox.</title>
        <authorList>
            <person name="Yamamoto K."/>
            <person name="Matsuzaki R."/>
            <person name="Mahakham W."/>
            <person name="Heman W."/>
            <person name="Sekimoto H."/>
            <person name="Kawachi M."/>
            <person name="Minakuchi Y."/>
            <person name="Toyoda A."/>
            <person name="Nozaki H."/>
        </authorList>
    </citation>
    <scope>NUCLEOTIDE SEQUENCE [LARGE SCALE GENOMIC DNA]</scope>
    <source>
        <strain evidence="10 11">NIES-4468</strain>
    </source>
</reference>
<evidence type="ECO:0000256" key="7">
    <source>
        <dbReference type="RuleBase" id="RU365082"/>
    </source>
</evidence>
<feature type="region of interest" description="Disordered" evidence="8">
    <location>
        <begin position="896"/>
        <end position="937"/>
    </location>
</feature>
<evidence type="ECO:0000256" key="5">
    <source>
        <dbReference type="ARBA" id="ARBA00023163"/>
    </source>
</evidence>
<dbReference type="Proteomes" id="UP001165090">
    <property type="component" value="Unassembled WGS sequence"/>
</dbReference>
<feature type="region of interest" description="Disordered" evidence="8">
    <location>
        <begin position="1172"/>
        <end position="1196"/>
    </location>
</feature>
<keyword evidence="4 7" id="KW-0010">Activator</keyword>
<comment type="caution">
    <text evidence="10">The sequence shown here is derived from an EMBL/GenBank/DDBJ whole genome shotgun (WGS) entry which is preliminary data.</text>
</comment>
<feature type="region of interest" description="Disordered" evidence="8">
    <location>
        <begin position="1414"/>
        <end position="1442"/>
    </location>
</feature>
<keyword evidence="5 7" id="KW-0804">Transcription</keyword>
<comment type="subunit">
    <text evidence="7">Component of the Mediator complex.</text>
</comment>
<comment type="function">
    <text evidence="7">Component of the Mediator complex, a coactivator involved in the regulated transcription of nearly all RNA polymerase II-dependent genes. Mediator functions as a bridge to convey information from gene-specific regulatory proteins to the basal RNA polymerase II transcription machinery. Mediator is recruited to promoters by direct interactions with regulatory proteins and serves as a scaffold for the assembly of a functional preinitiation complex with RNA polymerase II and the general transcription factors.</text>
</comment>
<evidence type="ECO:0000313" key="10">
    <source>
        <dbReference type="EMBL" id="GLI69805.1"/>
    </source>
</evidence>
<feature type="compositionally biased region" description="Low complexity" evidence="8">
    <location>
        <begin position="1425"/>
        <end position="1439"/>
    </location>
</feature>
<gene>
    <name evidence="10" type="ORF">VaNZ11_014506</name>
</gene>
<feature type="compositionally biased region" description="Gly residues" evidence="8">
    <location>
        <begin position="348"/>
        <end position="357"/>
    </location>
</feature>
<name>A0ABQ5SIS8_9CHLO</name>
<dbReference type="InterPro" id="IPR013947">
    <property type="entry name" value="Mediator_Med14"/>
</dbReference>
<dbReference type="PANTHER" id="PTHR12809">
    <property type="entry name" value="MEDIATOR COMPLEX SUBUNIT"/>
    <property type="match status" value="1"/>
</dbReference>
<comment type="subcellular location">
    <subcellularLocation>
        <location evidence="1 7">Nucleus</location>
    </subcellularLocation>
</comment>
<protein>
    <recommendedName>
        <fullName evidence="7">Mediator of RNA polymerase II transcription subunit 14</fullName>
    </recommendedName>
    <alternativeName>
        <fullName evidence="7">Mediator complex subunit 14</fullName>
    </alternativeName>
</protein>
<feature type="region of interest" description="Disordered" evidence="8">
    <location>
        <begin position="554"/>
        <end position="578"/>
    </location>
</feature>
<accession>A0ABQ5SIS8</accession>
<keyword evidence="6 7" id="KW-0539">Nucleus</keyword>
<feature type="region of interest" description="Disordered" evidence="8">
    <location>
        <begin position="1373"/>
        <end position="1393"/>
    </location>
</feature>
<dbReference type="Pfam" id="PF08638">
    <property type="entry name" value="Med14"/>
    <property type="match status" value="1"/>
</dbReference>
<organism evidence="10 11">
    <name type="scientific">Volvox africanus</name>
    <dbReference type="NCBI Taxonomy" id="51714"/>
    <lineage>
        <taxon>Eukaryota</taxon>
        <taxon>Viridiplantae</taxon>
        <taxon>Chlorophyta</taxon>
        <taxon>core chlorophytes</taxon>
        <taxon>Chlorophyceae</taxon>
        <taxon>CS clade</taxon>
        <taxon>Chlamydomonadales</taxon>
        <taxon>Volvocaceae</taxon>
        <taxon>Volvox</taxon>
    </lineage>
</organism>
<dbReference type="InterPro" id="IPR055122">
    <property type="entry name" value="Med14_N"/>
</dbReference>
<evidence type="ECO:0000256" key="1">
    <source>
        <dbReference type="ARBA" id="ARBA00004123"/>
    </source>
</evidence>
<feature type="domain" description="Mediator complex subunit MED14 N-terminal" evidence="9">
    <location>
        <begin position="16"/>
        <end position="211"/>
    </location>
</feature>
<comment type="similarity">
    <text evidence="2 7">Belongs to the Mediator complex subunit 14 family.</text>
</comment>
<evidence type="ECO:0000313" key="11">
    <source>
        <dbReference type="Proteomes" id="UP001165090"/>
    </source>
</evidence>
<keyword evidence="3 7" id="KW-0805">Transcription regulation</keyword>